<keyword evidence="1" id="KW-0812">Transmembrane</keyword>
<dbReference type="AlphaFoldDB" id="A0A4Y2EN93"/>
<protein>
    <submittedName>
        <fullName evidence="2">Uncharacterized protein</fullName>
    </submittedName>
</protein>
<keyword evidence="1" id="KW-0472">Membrane</keyword>
<evidence type="ECO:0000256" key="1">
    <source>
        <dbReference type="SAM" id="Phobius"/>
    </source>
</evidence>
<gene>
    <name evidence="2" type="ORF">AVEN_174150_1</name>
</gene>
<comment type="caution">
    <text evidence="2">The sequence shown here is derived from an EMBL/GenBank/DDBJ whole genome shotgun (WGS) entry which is preliminary data.</text>
</comment>
<evidence type="ECO:0000313" key="2">
    <source>
        <dbReference type="EMBL" id="GBM30341.1"/>
    </source>
</evidence>
<reference evidence="2 3" key="1">
    <citation type="journal article" date="2019" name="Sci. Rep.">
        <title>Orb-weaving spider Araneus ventricosus genome elucidates the spidroin gene catalogue.</title>
        <authorList>
            <person name="Kono N."/>
            <person name="Nakamura H."/>
            <person name="Ohtoshi R."/>
            <person name="Moran D.A.P."/>
            <person name="Shinohara A."/>
            <person name="Yoshida Y."/>
            <person name="Fujiwara M."/>
            <person name="Mori M."/>
            <person name="Tomita M."/>
            <person name="Arakawa K."/>
        </authorList>
    </citation>
    <scope>NUCLEOTIDE SEQUENCE [LARGE SCALE GENOMIC DNA]</scope>
</reference>
<sequence length="103" mass="11998">MVRFSIHRYAQFRQSFVSTFAHVGNQVWYPGHMYKGVLQMQAKLAVVDCILEVHDARISFDLTMNVSLFILTYLYALLSYNVSSKSFYLMELQHPHDSILFTA</sequence>
<name>A0A4Y2EN93_ARAVE</name>
<dbReference type="EMBL" id="BGPR01000657">
    <property type="protein sequence ID" value="GBM30341.1"/>
    <property type="molecule type" value="Genomic_DNA"/>
</dbReference>
<evidence type="ECO:0000313" key="3">
    <source>
        <dbReference type="Proteomes" id="UP000499080"/>
    </source>
</evidence>
<organism evidence="2 3">
    <name type="scientific">Araneus ventricosus</name>
    <name type="common">Orbweaver spider</name>
    <name type="synonym">Epeira ventricosa</name>
    <dbReference type="NCBI Taxonomy" id="182803"/>
    <lineage>
        <taxon>Eukaryota</taxon>
        <taxon>Metazoa</taxon>
        <taxon>Ecdysozoa</taxon>
        <taxon>Arthropoda</taxon>
        <taxon>Chelicerata</taxon>
        <taxon>Arachnida</taxon>
        <taxon>Araneae</taxon>
        <taxon>Araneomorphae</taxon>
        <taxon>Entelegynae</taxon>
        <taxon>Araneoidea</taxon>
        <taxon>Araneidae</taxon>
        <taxon>Araneus</taxon>
    </lineage>
</organism>
<dbReference type="OrthoDB" id="269151at2759"/>
<dbReference type="Proteomes" id="UP000499080">
    <property type="component" value="Unassembled WGS sequence"/>
</dbReference>
<keyword evidence="3" id="KW-1185">Reference proteome</keyword>
<keyword evidence="1" id="KW-1133">Transmembrane helix</keyword>
<feature type="transmembrane region" description="Helical" evidence="1">
    <location>
        <begin position="62"/>
        <end position="82"/>
    </location>
</feature>
<accession>A0A4Y2EN93</accession>
<proteinExistence type="predicted"/>